<evidence type="ECO:0000256" key="6">
    <source>
        <dbReference type="ARBA" id="ARBA00022917"/>
    </source>
</evidence>
<proteinExistence type="inferred from homology"/>
<dbReference type="GO" id="GO:0006436">
    <property type="term" value="P:tryptophanyl-tRNA aminoacylation"/>
    <property type="evidence" value="ECO:0007669"/>
    <property type="project" value="UniProtKB-UniRule"/>
</dbReference>
<keyword evidence="7 9" id="KW-0030">Aminoacyl-tRNA synthetase</keyword>
<dbReference type="GO" id="GO:0004830">
    <property type="term" value="F:tryptophan-tRNA ligase activity"/>
    <property type="evidence" value="ECO:0007669"/>
    <property type="project" value="UniProtKB-UniRule"/>
</dbReference>
<dbReference type="PANTHER" id="PTHR43766">
    <property type="entry name" value="TRYPTOPHAN--TRNA LIGASE, MITOCHONDRIAL"/>
    <property type="match status" value="1"/>
</dbReference>
<dbReference type="RefSeq" id="WP_264790870.1">
    <property type="nucleotide sequence ID" value="NZ_AP026867.1"/>
</dbReference>
<name>A0A915YAR7_9BACT</name>
<dbReference type="InterPro" id="IPR002306">
    <property type="entry name" value="Trp-tRNA-ligase"/>
</dbReference>
<dbReference type="Gene3D" id="1.10.240.10">
    <property type="entry name" value="Tyrosyl-Transfer RNA Synthetase"/>
    <property type="match status" value="1"/>
</dbReference>
<dbReference type="GO" id="GO:0005829">
    <property type="term" value="C:cytosol"/>
    <property type="evidence" value="ECO:0007669"/>
    <property type="project" value="TreeGrafter"/>
</dbReference>
<keyword evidence="6 9" id="KW-0648">Protein biosynthesis</keyword>
<dbReference type="InterPro" id="IPR002305">
    <property type="entry name" value="aa-tRNA-synth_Ic"/>
</dbReference>
<evidence type="ECO:0000256" key="4">
    <source>
        <dbReference type="ARBA" id="ARBA00022741"/>
    </source>
</evidence>
<dbReference type="InterPro" id="IPR014729">
    <property type="entry name" value="Rossmann-like_a/b/a_fold"/>
</dbReference>
<dbReference type="AlphaFoldDB" id="A0A915YAR7"/>
<keyword evidence="4 9" id="KW-0547">Nucleotide-binding</keyword>
<accession>A0A915YAR7</accession>
<dbReference type="PANTHER" id="PTHR43766:SF1">
    <property type="entry name" value="TRYPTOPHAN--TRNA LIGASE, MITOCHONDRIAL"/>
    <property type="match status" value="1"/>
</dbReference>
<keyword evidence="5 9" id="KW-0067">ATP-binding</keyword>
<evidence type="ECO:0000256" key="3">
    <source>
        <dbReference type="ARBA" id="ARBA00022598"/>
    </source>
</evidence>
<dbReference type="InterPro" id="IPR050203">
    <property type="entry name" value="Trp-tRNA_synthetase"/>
</dbReference>
<evidence type="ECO:0000256" key="1">
    <source>
        <dbReference type="ARBA" id="ARBA00005594"/>
    </source>
</evidence>
<protein>
    <recommendedName>
        <fullName evidence="2 8">Tryptophan--tRNA ligase</fullName>
        <ecNumber evidence="2 8">6.1.1.2</ecNumber>
    </recommendedName>
</protein>
<evidence type="ECO:0000256" key="8">
    <source>
        <dbReference type="NCBIfam" id="TIGR00233"/>
    </source>
</evidence>
<keyword evidence="3 9" id="KW-0436">Ligase</keyword>
<comment type="similarity">
    <text evidence="1 9">Belongs to the class-I aminoacyl-tRNA synthetase family.</text>
</comment>
<dbReference type="PRINTS" id="PR01039">
    <property type="entry name" value="TRNASYNTHTRP"/>
</dbReference>
<keyword evidence="11" id="KW-1185">Reference proteome</keyword>
<organism evidence="10 11">
    <name type="scientific">Aureispira anguillae</name>
    <dbReference type="NCBI Taxonomy" id="2864201"/>
    <lineage>
        <taxon>Bacteria</taxon>
        <taxon>Pseudomonadati</taxon>
        <taxon>Bacteroidota</taxon>
        <taxon>Saprospiria</taxon>
        <taxon>Saprospirales</taxon>
        <taxon>Saprospiraceae</taxon>
        <taxon>Aureispira</taxon>
    </lineage>
</organism>
<dbReference type="EMBL" id="AP026867">
    <property type="protein sequence ID" value="BDS09481.1"/>
    <property type="molecule type" value="Genomic_DNA"/>
</dbReference>
<dbReference type="Proteomes" id="UP001060919">
    <property type="component" value="Chromosome"/>
</dbReference>
<evidence type="ECO:0000313" key="11">
    <source>
        <dbReference type="Proteomes" id="UP001060919"/>
    </source>
</evidence>
<evidence type="ECO:0000256" key="7">
    <source>
        <dbReference type="ARBA" id="ARBA00023146"/>
    </source>
</evidence>
<dbReference type="GO" id="GO:0005524">
    <property type="term" value="F:ATP binding"/>
    <property type="evidence" value="ECO:0007669"/>
    <property type="project" value="UniProtKB-KW"/>
</dbReference>
<evidence type="ECO:0000256" key="5">
    <source>
        <dbReference type="ARBA" id="ARBA00022840"/>
    </source>
</evidence>
<evidence type="ECO:0000256" key="2">
    <source>
        <dbReference type="ARBA" id="ARBA00013161"/>
    </source>
</evidence>
<dbReference type="EC" id="6.1.1.2" evidence="2 8"/>
<dbReference type="KEGG" id="aup:AsAng_0001790"/>
<evidence type="ECO:0000256" key="9">
    <source>
        <dbReference type="RuleBase" id="RU363036"/>
    </source>
</evidence>
<evidence type="ECO:0000313" key="10">
    <source>
        <dbReference type="EMBL" id="BDS09481.1"/>
    </source>
</evidence>
<reference evidence="10" key="1">
    <citation type="submission" date="2022-09" db="EMBL/GenBank/DDBJ databases">
        <title>Aureispira anguillicida sp. nov., isolated from Leptocephalus of Japanese eel Anguilla japonica.</title>
        <authorList>
            <person name="Yuasa K."/>
            <person name="Mekata T."/>
            <person name="Ikunari K."/>
        </authorList>
    </citation>
    <scope>NUCLEOTIDE SEQUENCE</scope>
    <source>
        <strain evidence="10">EL160426</strain>
    </source>
</reference>
<dbReference type="NCBIfam" id="TIGR00233">
    <property type="entry name" value="trpS"/>
    <property type="match status" value="1"/>
</dbReference>
<dbReference type="Gene3D" id="3.40.50.620">
    <property type="entry name" value="HUPs"/>
    <property type="match status" value="1"/>
</dbReference>
<dbReference type="Pfam" id="PF00579">
    <property type="entry name" value="tRNA-synt_1b"/>
    <property type="match status" value="1"/>
</dbReference>
<gene>
    <name evidence="10" type="ORF">AsAng_0001790</name>
</gene>
<dbReference type="CDD" id="cd00806">
    <property type="entry name" value="TrpRS_core"/>
    <property type="match status" value="1"/>
</dbReference>
<sequence>MSTKKRILSAIQPTGNMHFGNYFGAVQNWVRLQEEYDCVYGVVDYHAMTMPYDPKKLRQNTWEILFNLMAVGVEPNNLFIQSLVPEHAELSWIFNCFCSYGRLSRMTQFKDKSAQSKEKASDDFISAGLFDYPVLQAADILIYKADYVPVGKDQDQHLELTREIAERFNRLVGKEYFVLPETLHTEIPKVMSTADPARKMSKSAGEKHYISVFEEEARIRKQINRAVTDTGDTPTGEMSAGVENLFSLLKAAARMDAYNGLMADYNAGNLKYSDLKGEVAEGLVTLSNQFKANKEDILSRKKEIKGQIKASSAEIRKRAQETVREVKELAGLSNVKF</sequence>
<dbReference type="SUPFAM" id="SSF52374">
    <property type="entry name" value="Nucleotidylyl transferase"/>
    <property type="match status" value="1"/>
</dbReference>